<keyword evidence="1" id="KW-0812">Transmembrane</keyword>
<name>A0AAV9J4W7_9PEZI</name>
<dbReference type="AlphaFoldDB" id="A0AAV9J4W7"/>
<dbReference type="EMBL" id="JAVFHQ010000081">
    <property type="protein sequence ID" value="KAK4539839.1"/>
    <property type="molecule type" value="Genomic_DNA"/>
</dbReference>
<dbReference type="Proteomes" id="UP001324427">
    <property type="component" value="Unassembled WGS sequence"/>
</dbReference>
<sequence length="234" mass="25096">MGLLKQLVWLAVCAFTAQVLHIAYHVRLARFAGQAIERNLQPLNDTLSRIGIQYAGLADLATTAHFLQQHVHSDHHSACFSLLSSLAQKARTAAEAQGQVIELGNAVVTGGGALATNAFIFVDEVYTLSDKVKTARMANLLTESAAHATALTRLRNGYAWFATSVALVAGEMAQAAEHCSSVRTYLESLMAQSLLADELNVAINSTQHHTGSSRMVWDFLEGQVEAPGPPVGVM</sequence>
<gene>
    <name evidence="2" type="ORF">LTR36_010300</name>
</gene>
<keyword evidence="3" id="KW-1185">Reference proteome</keyword>
<evidence type="ECO:0000313" key="3">
    <source>
        <dbReference type="Proteomes" id="UP001324427"/>
    </source>
</evidence>
<accession>A0AAV9J4W7</accession>
<protein>
    <submittedName>
        <fullName evidence="2">Uncharacterized protein</fullName>
    </submittedName>
</protein>
<proteinExistence type="predicted"/>
<evidence type="ECO:0000256" key="1">
    <source>
        <dbReference type="SAM" id="Phobius"/>
    </source>
</evidence>
<reference evidence="2 3" key="1">
    <citation type="submission" date="2021-11" db="EMBL/GenBank/DDBJ databases">
        <title>Black yeast isolated from Biological Soil Crust.</title>
        <authorList>
            <person name="Kurbessoian T."/>
        </authorList>
    </citation>
    <scope>NUCLEOTIDE SEQUENCE [LARGE SCALE GENOMIC DNA]</scope>
    <source>
        <strain evidence="2 3">CCFEE 5522</strain>
    </source>
</reference>
<keyword evidence="1" id="KW-1133">Transmembrane helix</keyword>
<evidence type="ECO:0000313" key="2">
    <source>
        <dbReference type="EMBL" id="KAK4539839.1"/>
    </source>
</evidence>
<keyword evidence="1" id="KW-0472">Membrane</keyword>
<organism evidence="2 3">
    <name type="scientific">Oleoguttula mirabilis</name>
    <dbReference type="NCBI Taxonomy" id="1507867"/>
    <lineage>
        <taxon>Eukaryota</taxon>
        <taxon>Fungi</taxon>
        <taxon>Dikarya</taxon>
        <taxon>Ascomycota</taxon>
        <taxon>Pezizomycotina</taxon>
        <taxon>Dothideomycetes</taxon>
        <taxon>Dothideomycetidae</taxon>
        <taxon>Mycosphaerellales</taxon>
        <taxon>Teratosphaeriaceae</taxon>
        <taxon>Oleoguttula</taxon>
    </lineage>
</organism>
<comment type="caution">
    <text evidence="2">The sequence shown here is derived from an EMBL/GenBank/DDBJ whole genome shotgun (WGS) entry which is preliminary data.</text>
</comment>
<feature type="transmembrane region" description="Helical" evidence="1">
    <location>
        <begin position="6"/>
        <end position="24"/>
    </location>
</feature>